<gene>
    <name evidence="6" type="primary">fliA</name>
    <name evidence="9" type="ORF">FW784_09945</name>
</gene>
<dbReference type="GO" id="GO:0003899">
    <property type="term" value="F:DNA-directed RNA polymerase activity"/>
    <property type="evidence" value="ECO:0007669"/>
    <property type="project" value="InterPro"/>
</dbReference>
<dbReference type="SUPFAM" id="SSF88946">
    <property type="entry name" value="Sigma2 domain of RNA polymerase sigma factors"/>
    <property type="match status" value="1"/>
</dbReference>
<evidence type="ECO:0000256" key="5">
    <source>
        <dbReference type="ARBA" id="ARBA00023163"/>
    </source>
</evidence>
<dbReference type="HAMAP" id="MF_00962">
    <property type="entry name" value="Sigma70_FliA"/>
    <property type="match status" value="1"/>
</dbReference>
<dbReference type="Proteomes" id="UP000323164">
    <property type="component" value="Unassembled WGS sequence"/>
</dbReference>
<dbReference type="InterPro" id="IPR007624">
    <property type="entry name" value="RNA_pol_sigma70_r3"/>
</dbReference>
<dbReference type="SUPFAM" id="SSF88659">
    <property type="entry name" value="Sigma3 and sigma4 domains of RNA polymerase sigma factors"/>
    <property type="match status" value="2"/>
</dbReference>
<dbReference type="GO" id="GO:0016987">
    <property type="term" value="F:sigma factor activity"/>
    <property type="evidence" value="ECO:0007669"/>
    <property type="project" value="UniProtKB-UniRule"/>
</dbReference>
<dbReference type="InterPro" id="IPR028617">
    <property type="entry name" value="Sigma70_FliA"/>
</dbReference>
<feature type="domain" description="RNA polymerase sigma-70" evidence="8">
    <location>
        <begin position="214"/>
        <end position="240"/>
    </location>
</feature>
<dbReference type="Pfam" id="PF04539">
    <property type="entry name" value="Sigma70_r3"/>
    <property type="match status" value="1"/>
</dbReference>
<dbReference type="PROSITE" id="PS00716">
    <property type="entry name" value="SIGMA70_2"/>
    <property type="match status" value="1"/>
</dbReference>
<organism evidence="9 10">
    <name type="scientific">Cognatilysobacter lacus</name>
    <dbReference type="NCBI Taxonomy" id="1643323"/>
    <lineage>
        <taxon>Bacteria</taxon>
        <taxon>Pseudomonadati</taxon>
        <taxon>Pseudomonadota</taxon>
        <taxon>Gammaproteobacteria</taxon>
        <taxon>Lysobacterales</taxon>
        <taxon>Lysobacteraceae</taxon>
        <taxon>Cognatilysobacter</taxon>
    </lineage>
</organism>
<dbReference type="Pfam" id="PF04542">
    <property type="entry name" value="Sigma70_r2"/>
    <property type="match status" value="1"/>
</dbReference>
<keyword evidence="3 6" id="KW-0731">Sigma factor</keyword>
<sequence>MTATAVKANQYRQTRTASDGFDATAVVTRHGELVRRIAHHLAARLPASVEVDDLIQAGMLGLIEAAKNFQADQGAAFETYASIRIRGSMIDEIRRGDWVPRSVHRRYRDVVAATRQVEQANGRAANSAEVAEVLGVSMDDYHHMLEDASRGQLLSLDEQMDDFDGEPRLAASCNITPARELENSVFRQALGEAIGNLPEREQLVLSLYYEQEMNLREIGAVLGISESRVCQIHGQSMLRLRGRLGDWRDTAAEHIDA</sequence>
<proteinExistence type="inferred from homology"/>
<feature type="short sequence motif" description="Interaction with polymerase core subunit RpoC" evidence="6">
    <location>
        <begin position="53"/>
        <end position="56"/>
    </location>
</feature>
<feature type="domain" description="RNA polymerase sigma-70" evidence="7">
    <location>
        <begin position="53"/>
        <end position="66"/>
    </location>
</feature>
<dbReference type="InterPro" id="IPR012845">
    <property type="entry name" value="RNA_pol_sigma_FliA_WhiG"/>
</dbReference>
<dbReference type="GO" id="GO:0003677">
    <property type="term" value="F:DNA binding"/>
    <property type="evidence" value="ECO:0007669"/>
    <property type="project" value="UniProtKB-UniRule"/>
</dbReference>
<dbReference type="NCBIfam" id="TIGR02937">
    <property type="entry name" value="sigma70-ECF"/>
    <property type="match status" value="1"/>
</dbReference>
<dbReference type="InterPro" id="IPR013324">
    <property type="entry name" value="RNA_pol_sigma_r3/r4-like"/>
</dbReference>
<dbReference type="NCBIfam" id="NF005413">
    <property type="entry name" value="PRK06986.1"/>
    <property type="match status" value="1"/>
</dbReference>
<dbReference type="PRINTS" id="PR00046">
    <property type="entry name" value="SIGMA70FCT"/>
</dbReference>
<comment type="subcellular location">
    <subcellularLocation>
        <location evidence="6">Cytoplasm</location>
    </subcellularLocation>
</comment>
<feature type="region of interest" description="Sigma-70 factor domain-4" evidence="6">
    <location>
        <begin position="193"/>
        <end position="241"/>
    </location>
</feature>
<dbReference type="PROSITE" id="PS00715">
    <property type="entry name" value="SIGMA70_1"/>
    <property type="match status" value="1"/>
</dbReference>
<dbReference type="InterPro" id="IPR014284">
    <property type="entry name" value="RNA_pol_sigma-70_dom"/>
</dbReference>
<dbReference type="PIRSF" id="PIRSF000770">
    <property type="entry name" value="RNA_pol_sigma-SigE/K"/>
    <property type="match status" value="1"/>
</dbReference>
<dbReference type="PANTHER" id="PTHR30385">
    <property type="entry name" value="SIGMA FACTOR F FLAGELLAR"/>
    <property type="match status" value="1"/>
</dbReference>
<comment type="function">
    <text evidence="6">Sigma factors are initiation factors that promote the attachment of RNA polymerase to specific initiation sites and are then released. This sigma factor controls the expression of flagella-related genes.</text>
</comment>
<protein>
    <recommendedName>
        <fullName evidence="6">RNA polymerase sigma factor FliA</fullName>
    </recommendedName>
    <alternativeName>
        <fullName evidence="6">RNA polymerase sigma factor for flagellar operon</fullName>
    </alternativeName>
    <alternativeName>
        <fullName evidence="6">Sigma F</fullName>
    </alternativeName>
    <alternativeName>
        <fullName evidence="6">Sigma-28</fullName>
    </alternativeName>
</protein>
<evidence type="ECO:0000259" key="8">
    <source>
        <dbReference type="PROSITE" id="PS00716"/>
    </source>
</evidence>
<keyword evidence="1 6" id="KW-0963">Cytoplasm</keyword>
<dbReference type="PANTHER" id="PTHR30385:SF7">
    <property type="entry name" value="RNA POLYMERASE SIGMA FACTOR FLIA"/>
    <property type="match status" value="1"/>
</dbReference>
<feature type="DNA-binding region" description="H-T-H motif" evidence="6">
    <location>
        <begin position="215"/>
        <end position="234"/>
    </location>
</feature>
<accession>A0A5D8Z098</accession>
<reference evidence="9 10" key="1">
    <citation type="submission" date="2019-08" db="EMBL/GenBank/DDBJ databases">
        <title>Draft genome sequence of Lysobacter sp. UKS-15.</title>
        <authorList>
            <person name="Im W.-T."/>
        </authorList>
    </citation>
    <scope>NUCLEOTIDE SEQUENCE [LARGE SCALE GENOMIC DNA]</scope>
    <source>
        <strain evidence="9 10">UKS-15</strain>
    </source>
</reference>
<comment type="similarity">
    <text evidence="6">Belongs to the sigma-70 factor family. FliA subfamily.</text>
</comment>
<keyword evidence="4 6" id="KW-0238">DNA-binding</keyword>
<dbReference type="OrthoDB" id="9799825at2"/>
<evidence type="ECO:0000256" key="4">
    <source>
        <dbReference type="ARBA" id="ARBA00023125"/>
    </source>
</evidence>
<evidence type="ECO:0000256" key="6">
    <source>
        <dbReference type="HAMAP-Rule" id="MF_00962"/>
    </source>
</evidence>
<dbReference type="InterPro" id="IPR007627">
    <property type="entry name" value="RNA_pol_sigma70_r2"/>
</dbReference>
<dbReference type="InterPro" id="IPR000943">
    <property type="entry name" value="RNA_pol_sigma70"/>
</dbReference>
<comment type="caution">
    <text evidence="6">Lacks conserved residue(s) required for the propagation of feature annotation.</text>
</comment>
<dbReference type="GO" id="GO:0006352">
    <property type="term" value="P:DNA-templated transcription initiation"/>
    <property type="evidence" value="ECO:0007669"/>
    <property type="project" value="UniProtKB-UniRule"/>
</dbReference>
<feature type="region of interest" description="Sigma-70 factor domain-2" evidence="6">
    <location>
        <begin position="26"/>
        <end position="98"/>
    </location>
</feature>
<dbReference type="GO" id="GO:0005737">
    <property type="term" value="C:cytoplasm"/>
    <property type="evidence" value="ECO:0007669"/>
    <property type="project" value="UniProtKB-SubCell"/>
</dbReference>
<keyword evidence="10" id="KW-1185">Reference proteome</keyword>
<dbReference type="InterPro" id="IPR013325">
    <property type="entry name" value="RNA_pol_sigma_r2"/>
</dbReference>
<dbReference type="Gene3D" id="1.20.140.160">
    <property type="match status" value="1"/>
</dbReference>
<keyword evidence="2 6" id="KW-0805">Transcription regulation</keyword>
<dbReference type="Gene3D" id="1.10.1740.10">
    <property type="match status" value="1"/>
</dbReference>
<evidence type="ECO:0000313" key="10">
    <source>
        <dbReference type="Proteomes" id="UP000323164"/>
    </source>
</evidence>
<dbReference type="EMBL" id="VTRV01000108">
    <property type="protein sequence ID" value="TZF88418.1"/>
    <property type="molecule type" value="Genomic_DNA"/>
</dbReference>
<evidence type="ECO:0000256" key="1">
    <source>
        <dbReference type="ARBA" id="ARBA00022490"/>
    </source>
</evidence>
<dbReference type="CDD" id="cd06171">
    <property type="entry name" value="Sigma70_r4"/>
    <property type="match status" value="1"/>
</dbReference>
<evidence type="ECO:0000256" key="2">
    <source>
        <dbReference type="ARBA" id="ARBA00023015"/>
    </source>
</evidence>
<evidence type="ECO:0000256" key="3">
    <source>
        <dbReference type="ARBA" id="ARBA00023082"/>
    </source>
</evidence>
<evidence type="ECO:0000259" key="7">
    <source>
        <dbReference type="PROSITE" id="PS00715"/>
    </source>
</evidence>
<keyword evidence="5 6" id="KW-0804">Transcription</keyword>
<dbReference type="Pfam" id="PF04545">
    <property type="entry name" value="Sigma70_r4"/>
    <property type="match status" value="1"/>
</dbReference>
<name>A0A5D8Z098_9GAMM</name>
<dbReference type="NCBIfam" id="TIGR02479">
    <property type="entry name" value="FliA_WhiG"/>
    <property type="match status" value="1"/>
</dbReference>
<evidence type="ECO:0000313" key="9">
    <source>
        <dbReference type="EMBL" id="TZF88418.1"/>
    </source>
</evidence>
<dbReference type="AlphaFoldDB" id="A0A5D8Z098"/>
<comment type="caution">
    <text evidence="9">The sequence shown here is derived from an EMBL/GenBank/DDBJ whole genome shotgun (WGS) entry which is preliminary data.</text>
</comment>
<dbReference type="InterPro" id="IPR007630">
    <property type="entry name" value="RNA_pol_sigma70_r4"/>
</dbReference>